<gene>
    <name evidence="5" type="ORF">C8D94_10497</name>
</gene>
<dbReference type="InterPro" id="IPR053722">
    <property type="entry name" value="Curli_assembly_CsgC/AgfC"/>
</dbReference>
<evidence type="ECO:0000313" key="6">
    <source>
        <dbReference type="Proteomes" id="UP000255317"/>
    </source>
</evidence>
<reference evidence="5 6" key="1">
    <citation type="submission" date="2018-07" db="EMBL/GenBank/DDBJ databases">
        <title>Genomic Encyclopedia of Type Strains, Phase IV (KMG-IV): sequencing the most valuable type-strain genomes for metagenomic binning, comparative biology and taxonomic classification.</title>
        <authorList>
            <person name="Goeker M."/>
        </authorList>
    </citation>
    <scope>NUCLEOTIDE SEQUENCE [LARGE SCALE GENOMIC DNA]</scope>
    <source>
        <strain evidence="5 6">DSM 101478</strain>
    </source>
</reference>
<dbReference type="EMBL" id="QRAO01000004">
    <property type="protein sequence ID" value="RDK84724.1"/>
    <property type="molecule type" value="Genomic_DNA"/>
</dbReference>
<accession>A0A370Q8M9</accession>
<keyword evidence="6" id="KW-1185">Reference proteome</keyword>
<dbReference type="Pfam" id="PF10627">
    <property type="entry name" value="CsgE"/>
    <property type="match status" value="1"/>
</dbReference>
<dbReference type="AlphaFoldDB" id="A0A370Q8M9"/>
<feature type="chain" id="PRO_5016680645" description="Curli production assembly/transport component CsgE" evidence="4">
    <location>
        <begin position="22"/>
        <end position="266"/>
    </location>
</feature>
<organism evidence="5 6">
    <name type="scientific">Marinirhabdus gelatinilytica</name>
    <dbReference type="NCBI Taxonomy" id="1703343"/>
    <lineage>
        <taxon>Bacteria</taxon>
        <taxon>Pseudomonadati</taxon>
        <taxon>Bacteroidota</taxon>
        <taxon>Flavobacteriia</taxon>
        <taxon>Flavobacteriales</taxon>
        <taxon>Flavobacteriaceae</taxon>
    </lineage>
</organism>
<dbReference type="RefSeq" id="WP_115124145.1">
    <property type="nucleotide sequence ID" value="NZ_QRAO01000004.1"/>
</dbReference>
<comment type="function">
    <text evidence="1">May be involved in the biogenesis of curli organelles.</text>
</comment>
<feature type="signal peptide" evidence="4">
    <location>
        <begin position="1"/>
        <end position="21"/>
    </location>
</feature>
<sequence>MKAPIALISSILLLCFFSGKAQDDASIESVQAKIDLSSNGEFFEIKGMALNTTQINQSLSYTLLVNKTDPETNNSNKNEQKGNFVLPAGERKILSTTKINASDKAKVILLLLLYDQDNAIVAKDRIVLNGSEEDKLKAKQALLEKAKLDQKEISEDYGNTEKDGVTLLRGLVVEDTKTKPGRDFFTSFSLKYRDEKINGEKIVVIEEVLALGSNTKILVKVENEIVFQFFVNPRANYIEQMVDYAVNRTDRYFQQIKKNRNQIRRY</sequence>
<dbReference type="Gene3D" id="2.60.40.2420">
    <property type="match status" value="1"/>
</dbReference>
<dbReference type="InterPro" id="IPR018900">
    <property type="entry name" value="Curli_CsgE"/>
</dbReference>
<keyword evidence="3 4" id="KW-0732">Signal</keyword>
<evidence type="ECO:0000256" key="3">
    <source>
        <dbReference type="ARBA" id="ARBA00022729"/>
    </source>
</evidence>
<evidence type="ECO:0000256" key="4">
    <source>
        <dbReference type="SAM" id="SignalP"/>
    </source>
</evidence>
<protein>
    <recommendedName>
        <fullName evidence="2">Curli production assembly/transport component CsgE</fullName>
    </recommendedName>
</protein>
<evidence type="ECO:0000256" key="2">
    <source>
        <dbReference type="ARBA" id="ARBA00014024"/>
    </source>
</evidence>
<name>A0A370Q8M9_9FLAO</name>
<dbReference type="Proteomes" id="UP000255317">
    <property type="component" value="Unassembled WGS sequence"/>
</dbReference>
<proteinExistence type="predicted"/>
<comment type="caution">
    <text evidence="5">The sequence shown here is derived from an EMBL/GenBank/DDBJ whole genome shotgun (WGS) entry which is preliminary data.</text>
</comment>
<dbReference type="OrthoDB" id="1524955at2"/>
<evidence type="ECO:0000313" key="5">
    <source>
        <dbReference type="EMBL" id="RDK84724.1"/>
    </source>
</evidence>
<evidence type="ECO:0000256" key="1">
    <source>
        <dbReference type="ARBA" id="ARBA00003989"/>
    </source>
</evidence>